<evidence type="ECO:0000313" key="5">
    <source>
        <dbReference type="Proteomes" id="UP000724874"/>
    </source>
</evidence>
<dbReference type="GO" id="GO:0004725">
    <property type="term" value="F:protein tyrosine phosphatase activity"/>
    <property type="evidence" value="ECO:0007669"/>
    <property type="project" value="UniProtKB-EC"/>
</dbReference>
<dbReference type="CDD" id="cd14498">
    <property type="entry name" value="DSP"/>
    <property type="match status" value="2"/>
</dbReference>
<dbReference type="GO" id="GO:0008138">
    <property type="term" value="F:protein tyrosine/serine/threonine phosphatase activity"/>
    <property type="evidence" value="ECO:0007669"/>
    <property type="project" value="TreeGrafter"/>
</dbReference>
<dbReference type="PROSITE" id="PS50054">
    <property type="entry name" value="TYR_PHOSPHATASE_DUAL"/>
    <property type="match status" value="1"/>
</dbReference>
<dbReference type="SMART" id="SM00195">
    <property type="entry name" value="DSPc"/>
    <property type="match status" value="1"/>
</dbReference>
<dbReference type="AlphaFoldDB" id="A0A9P5NJI6"/>
<evidence type="ECO:0000256" key="1">
    <source>
        <dbReference type="ARBA" id="ARBA00008601"/>
    </source>
</evidence>
<dbReference type="Pfam" id="PF00782">
    <property type="entry name" value="DSPc"/>
    <property type="match status" value="1"/>
</dbReference>
<dbReference type="SUPFAM" id="SSF52799">
    <property type="entry name" value="(Phosphotyrosine protein) phosphatases II"/>
    <property type="match status" value="2"/>
</dbReference>
<keyword evidence="5" id="KW-1185">Reference proteome</keyword>
<accession>A0A9P5NJI6</accession>
<comment type="similarity">
    <text evidence="1">Belongs to the protein-tyrosine phosphatase family. Non-receptor class dual specificity subfamily.</text>
</comment>
<evidence type="ECO:0000313" key="4">
    <source>
        <dbReference type="EMBL" id="KAF8887245.1"/>
    </source>
</evidence>
<feature type="region of interest" description="Disordered" evidence="2">
    <location>
        <begin position="373"/>
        <end position="416"/>
    </location>
</feature>
<proteinExistence type="inferred from homology"/>
<dbReference type="InterPro" id="IPR000340">
    <property type="entry name" value="Dual-sp_phosphatase_cat-dom"/>
</dbReference>
<dbReference type="Gene3D" id="3.90.190.10">
    <property type="entry name" value="Protein tyrosine phosphatase superfamily"/>
    <property type="match status" value="2"/>
</dbReference>
<dbReference type="OrthoDB" id="10252009at2759"/>
<sequence>MNMIVSSNPGSPCVSEVLKDKLFLGNSSAALSVDWRHRRSITHVLSVCPDFPSTGPKHMNIPVEDSEYEDLLIHLPQACQFIESALRHGGRVLVHCVMGISRSLLLFLRFSRKMSANEALRFVKKIRPQAHPNYGFVKQLDVFWQCNFEPSPSHPAYRSWKRRHEQDVTYYLSHAADTVEIIKDKMLMTSSFPSDTQQAVSYLLDLGVTHLVSISPSEISAAATSSESLVRHHHFNVDSRSPEALLLALPDVVHRIHDAIAKTDGLVLVHSLIESRACTAVCAYLMAAEHKLPAQAFSIIEDGRLFKSIYPLHCGRLTASALPLFNPTKRFMDTLELFYACGFAPSTNHPVMRDWLVSQARLTSPATHLLPAHQKEADISVTSSSDTEKRNKQSSGHSSFHGGGHGNEGTGSGGFKNYISVH</sequence>
<dbReference type="PANTHER" id="PTHR45848">
    <property type="entry name" value="DUAL SPECIFICITY PROTEIN PHOSPHATASE 12 FAMILY MEMBER"/>
    <property type="match status" value="1"/>
</dbReference>
<dbReference type="InterPro" id="IPR020422">
    <property type="entry name" value="TYR_PHOSPHATASE_DUAL_dom"/>
</dbReference>
<name>A0A9P5NJI6_GYMJU</name>
<evidence type="ECO:0000259" key="3">
    <source>
        <dbReference type="PROSITE" id="PS50054"/>
    </source>
</evidence>
<dbReference type="Proteomes" id="UP000724874">
    <property type="component" value="Unassembled WGS sequence"/>
</dbReference>
<evidence type="ECO:0000256" key="2">
    <source>
        <dbReference type="SAM" id="MobiDB-lite"/>
    </source>
</evidence>
<gene>
    <name evidence="4" type="ORF">CPB84DRAFT_1786952</name>
</gene>
<feature type="compositionally biased region" description="Gly residues" evidence="2">
    <location>
        <begin position="401"/>
        <end position="414"/>
    </location>
</feature>
<dbReference type="EMBL" id="JADNYJ010000091">
    <property type="protein sequence ID" value="KAF8887245.1"/>
    <property type="molecule type" value="Genomic_DNA"/>
</dbReference>
<comment type="caution">
    <text evidence="4">The sequence shown here is derived from an EMBL/GenBank/DDBJ whole genome shotgun (WGS) entry which is preliminary data.</text>
</comment>
<reference evidence="4" key="1">
    <citation type="submission" date="2020-11" db="EMBL/GenBank/DDBJ databases">
        <authorList>
            <consortium name="DOE Joint Genome Institute"/>
            <person name="Ahrendt S."/>
            <person name="Riley R."/>
            <person name="Andreopoulos W."/>
            <person name="LaButti K."/>
            <person name="Pangilinan J."/>
            <person name="Ruiz-duenas F.J."/>
            <person name="Barrasa J.M."/>
            <person name="Sanchez-Garcia M."/>
            <person name="Camarero S."/>
            <person name="Miyauchi S."/>
            <person name="Serrano A."/>
            <person name="Linde D."/>
            <person name="Babiker R."/>
            <person name="Drula E."/>
            <person name="Ayuso-Fernandez I."/>
            <person name="Pacheco R."/>
            <person name="Padilla G."/>
            <person name="Ferreira P."/>
            <person name="Barriuso J."/>
            <person name="Kellner H."/>
            <person name="Castanera R."/>
            <person name="Alfaro M."/>
            <person name="Ramirez L."/>
            <person name="Pisabarro A.G."/>
            <person name="Kuo A."/>
            <person name="Tritt A."/>
            <person name="Lipzen A."/>
            <person name="He G."/>
            <person name="Yan M."/>
            <person name="Ng V."/>
            <person name="Cullen D."/>
            <person name="Martin F."/>
            <person name="Rosso M.-N."/>
            <person name="Henrissat B."/>
            <person name="Hibbett D."/>
            <person name="Martinez A.T."/>
            <person name="Grigoriev I.V."/>
        </authorList>
    </citation>
    <scope>NUCLEOTIDE SEQUENCE</scope>
    <source>
        <strain evidence="4">AH 44721</strain>
    </source>
</reference>
<dbReference type="InterPro" id="IPR029021">
    <property type="entry name" value="Prot-tyrosine_phosphatase-like"/>
</dbReference>
<feature type="domain" description="Tyrosine-protein phosphatase" evidence="3">
    <location>
        <begin position="11"/>
        <end position="149"/>
    </location>
</feature>
<protein>
    <submittedName>
        <fullName evidence="4">Protein-tyrosine phosphatase-like protein</fullName>
    </submittedName>
</protein>
<organism evidence="4 5">
    <name type="scientific">Gymnopilus junonius</name>
    <name type="common">Spectacular rustgill mushroom</name>
    <name type="synonym">Gymnopilus spectabilis subsp. junonius</name>
    <dbReference type="NCBI Taxonomy" id="109634"/>
    <lineage>
        <taxon>Eukaryota</taxon>
        <taxon>Fungi</taxon>
        <taxon>Dikarya</taxon>
        <taxon>Basidiomycota</taxon>
        <taxon>Agaricomycotina</taxon>
        <taxon>Agaricomycetes</taxon>
        <taxon>Agaricomycetidae</taxon>
        <taxon>Agaricales</taxon>
        <taxon>Agaricineae</taxon>
        <taxon>Hymenogastraceae</taxon>
        <taxon>Gymnopilus</taxon>
    </lineage>
</organism>